<sequence length="341" mass="39955">MKDARYLSPKAQEAIRLRAVRAVLNGQSQTQVAQTFGVARGTISRWLKIYREKGEEALLAKPRGRPKGGKLKGWQAALICNLIRDRCPDQMKLPFALWTREAVGQLIERKFGIKLSVWTVGRYLRRWGFTPQKPLKRAYEQNPKEVKAWLEEEYPRIKQKAREEGAEIYWGDETGIRSDHQAGRSWAPKGETPVVEVSGKRFQFNMISAISNRGKMKFMIFGERFNAEIFIEFLRRLIRSNEKRKIFLIVDNHRVHHAKKVSKWVSRHKEEIEIFFLPKYSPELNPDEYLNQDVKTNAVGRRRSRTKEELMGNVRSYLMSTQRQPEIVKSYFRAPAVRYAM</sequence>
<evidence type="ECO:0000313" key="6">
    <source>
        <dbReference type="Proteomes" id="UP000501253"/>
    </source>
</evidence>
<dbReference type="InterPro" id="IPR036388">
    <property type="entry name" value="WH-like_DNA-bd_sf"/>
</dbReference>
<dbReference type="Proteomes" id="UP000501253">
    <property type="component" value="Chromosome"/>
</dbReference>
<evidence type="ECO:0000313" key="4">
    <source>
        <dbReference type="EMBL" id="QJA05845.1"/>
    </source>
</evidence>
<dbReference type="EMBL" id="CP042909">
    <property type="protein sequence ID" value="QJA06839.1"/>
    <property type="molecule type" value="Genomic_DNA"/>
</dbReference>
<dbReference type="InterPro" id="IPR038717">
    <property type="entry name" value="Tc1-like_DDE_dom"/>
</dbReference>
<dbReference type="KEGG" id="tmai:FVE67_08585"/>
<dbReference type="NCBIfam" id="NF033545">
    <property type="entry name" value="transpos_IS630"/>
    <property type="match status" value="1"/>
</dbReference>
<dbReference type="Pfam" id="PF13518">
    <property type="entry name" value="HTH_28"/>
    <property type="match status" value="1"/>
</dbReference>
<keyword evidence="6" id="KW-1185">Reference proteome</keyword>
<evidence type="ECO:0000259" key="2">
    <source>
        <dbReference type="Pfam" id="PF13518"/>
    </source>
</evidence>
<evidence type="ECO:0000313" key="5">
    <source>
        <dbReference type="EMBL" id="QJA06839.1"/>
    </source>
</evidence>
<proteinExistence type="predicted"/>
<dbReference type="InterPro" id="IPR047655">
    <property type="entry name" value="Transpos_IS630-like"/>
</dbReference>
<dbReference type="Gene3D" id="3.30.420.10">
    <property type="entry name" value="Ribonuclease H-like superfamily/Ribonuclease H"/>
    <property type="match status" value="1"/>
</dbReference>
<protein>
    <submittedName>
        <fullName evidence="4">IS630 family transposase</fullName>
    </submittedName>
</protein>
<dbReference type="InterPro" id="IPR036397">
    <property type="entry name" value="RNaseH_sf"/>
</dbReference>
<accession>A0A6H1WRJ7</accession>
<dbReference type="InterPro" id="IPR025959">
    <property type="entry name" value="Winged_HTH_dom"/>
</dbReference>
<dbReference type="AlphaFoldDB" id="A0A6H1WRJ7"/>
<dbReference type="GO" id="GO:0003676">
    <property type="term" value="F:nucleic acid binding"/>
    <property type="evidence" value="ECO:0007669"/>
    <property type="project" value="InterPro"/>
</dbReference>
<evidence type="ECO:0000259" key="3">
    <source>
        <dbReference type="Pfam" id="PF13592"/>
    </source>
</evidence>
<dbReference type="KEGG" id="tmai:FVE67_03100"/>
<name>A0A6H1WRJ7_9BACT</name>
<organism evidence="4 6">
    <name type="scientific">Thermosulfurimonas marina</name>
    <dbReference type="NCBI Taxonomy" id="2047767"/>
    <lineage>
        <taxon>Bacteria</taxon>
        <taxon>Pseudomonadati</taxon>
        <taxon>Thermodesulfobacteriota</taxon>
        <taxon>Thermodesulfobacteria</taxon>
        <taxon>Thermodesulfobacteriales</taxon>
        <taxon>Thermodesulfobacteriaceae</taxon>
        <taxon>Thermosulfurimonas</taxon>
    </lineage>
</organism>
<dbReference type="EMBL" id="CP042909">
    <property type="protein sequence ID" value="QJA05845.1"/>
    <property type="molecule type" value="Genomic_DNA"/>
</dbReference>
<feature type="domain" description="Insertion element IS150 protein InsJ-like helix-turn-helix" evidence="2">
    <location>
        <begin position="16"/>
        <end position="67"/>
    </location>
</feature>
<feature type="domain" description="Tc1-like transposase DDE" evidence="1">
    <location>
        <begin position="168"/>
        <end position="310"/>
    </location>
</feature>
<dbReference type="PANTHER" id="PTHR46564">
    <property type="entry name" value="TRANSPOSASE"/>
    <property type="match status" value="1"/>
</dbReference>
<evidence type="ECO:0000259" key="1">
    <source>
        <dbReference type="Pfam" id="PF13358"/>
    </source>
</evidence>
<dbReference type="Pfam" id="PF13592">
    <property type="entry name" value="HTH_33"/>
    <property type="match status" value="1"/>
</dbReference>
<gene>
    <name evidence="4" type="ORF">FVE67_03100</name>
    <name evidence="5" type="ORF">FVE67_08585</name>
</gene>
<dbReference type="Pfam" id="PF13358">
    <property type="entry name" value="DDE_3"/>
    <property type="match status" value="1"/>
</dbReference>
<dbReference type="RefSeq" id="WP_168719201.1">
    <property type="nucleotide sequence ID" value="NZ_CP042909.1"/>
</dbReference>
<dbReference type="Gene3D" id="1.10.10.10">
    <property type="entry name" value="Winged helix-like DNA-binding domain superfamily/Winged helix DNA-binding domain"/>
    <property type="match status" value="1"/>
</dbReference>
<dbReference type="InterPro" id="IPR055247">
    <property type="entry name" value="InsJ-like_HTH"/>
</dbReference>
<dbReference type="SUPFAM" id="SSF46689">
    <property type="entry name" value="Homeodomain-like"/>
    <property type="match status" value="1"/>
</dbReference>
<feature type="domain" description="Winged helix-turn helix" evidence="3">
    <location>
        <begin position="95"/>
        <end position="153"/>
    </location>
</feature>
<dbReference type="PANTHER" id="PTHR46564:SF1">
    <property type="entry name" value="TRANSPOSASE"/>
    <property type="match status" value="1"/>
</dbReference>
<dbReference type="InterPro" id="IPR009057">
    <property type="entry name" value="Homeodomain-like_sf"/>
</dbReference>
<reference evidence="4 6" key="1">
    <citation type="submission" date="2019-08" db="EMBL/GenBank/DDBJ databases">
        <title>Complete genome sequence of Thermosulfurimonas marina SU872T, an anaerobic thermophilic chemolithoautotrophic bacterium isolated from a shallow marine hydrothermal vent.</title>
        <authorList>
            <person name="Allioux M."/>
            <person name="Jebbar M."/>
            <person name="Slobodkina G."/>
            <person name="Slobodkin A."/>
            <person name="Moalic Y."/>
            <person name="Frolova A."/>
            <person name="Shao Z."/>
            <person name="Alain K."/>
        </authorList>
    </citation>
    <scope>NUCLEOTIDE SEQUENCE [LARGE SCALE GENOMIC DNA]</scope>
    <source>
        <strain evidence="4 6">SU872</strain>
    </source>
</reference>